<evidence type="ECO:0000256" key="2">
    <source>
        <dbReference type="ARBA" id="ARBA00004745"/>
    </source>
</evidence>
<comment type="function">
    <text evidence="8">ADP-binding subunit of the dihydroxyacetone kinase, which is responsible for the phosphoenolpyruvate (PEP)-dependent phosphorylation of dihydroxyacetone. DhaL-ADP is converted to DhaL-ATP via a phosphoryl group transfer from DhaM and transmits it to dihydroxyacetone binds to DhaK.</text>
</comment>
<dbReference type="InterPro" id="IPR050861">
    <property type="entry name" value="Dihydroxyacetone_Kinase"/>
</dbReference>
<dbReference type="PANTHER" id="PTHR28629:SF4">
    <property type="entry name" value="TRIOKINASE_FMN CYCLASE"/>
    <property type="match status" value="1"/>
</dbReference>
<dbReference type="STRING" id="553311.SAMN05216231_1193"/>
<evidence type="ECO:0000256" key="1">
    <source>
        <dbReference type="ARBA" id="ARBA00001113"/>
    </source>
</evidence>
<dbReference type="GO" id="GO:0005829">
    <property type="term" value="C:cytosol"/>
    <property type="evidence" value="ECO:0007669"/>
    <property type="project" value="TreeGrafter"/>
</dbReference>
<dbReference type="NCBIfam" id="TIGR02365">
    <property type="entry name" value="dha_L_ycgS"/>
    <property type="match status" value="1"/>
</dbReference>
<dbReference type="InterPro" id="IPR012737">
    <property type="entry name" value="DhaK_L_YcgS"/>
</dbReference>
<evidence type="ECO:0000313" key="11">
    <source>
        <dbReference type="Proteomes" id="UP000199444"/>
    </source>
</evidence>
<proteinExistence type="predicted"/>
<evidence type="ECO:0000313" key="10">
    <source>
        <dbReference type="EMBL" id="SDQ26000.1"/>
    </source>
</evidence>
<dbReference type="EC" id="2.7.1.121" evidence="3"/>
<dbReference type="EMBL" id="FNKD01000001">
    <property type="protein sequence ID" value="SDQ26000.1"/>
    <property type="molecule type" value="Genomic_DNA"/>
</dbReference>
<name>A0A1H0ZF11_9BACI</name>
<reference evidence="10 11" key="1">
    <citation type="submission" date="2016-10" db="EMBL/GenBank/DDBJ databases">
        <authorList>
            <person name="de Groot N.N."/>
        </authorList>
    </citation>
    <scope>NUCLEOTIDE SEQUENCE [LARGE SCALE GENOMIC DNA]</scope>
    <source>
        <strain evidence="10 11">CGMCC 1.10449</strain>
    </source>
</reference>
<dbReference type="InterPro" id="IPR036117">
    <property type="entry name" value="DhaL_dom_sf"/>
</dbReference>
<dbReference type="Gene3D" id="1.25.40.340">
    <property type="match status" value="1"/>
</dbReference>
<dbReference type="GO" id="GO:0019563">
    <property type="term" value="P:glycerol catabolic process"/>
    <property type="evidence" value="ECO:0007669"/>
    <property type="project" value="TreeGrafter"/>
</dbReference>
<dbReference type="InterPro" id="IPR004007">
    <property type="entry name" value="DhaL_dom"/>
</dbReference>
<dbReference type="RefSeq" id="WP_092492006.1">
    <property type="nucleotide sequence ID" value="NZ_FNKD01000001.1"/>
</dbReference>
<dbReference type="SMART" id="SM01120">
    <property type="entry name" value="Dak2"/>
    <property type="match status" value="1"/>
</dbReference>
<dbReference type="SUPFAM" id="SSF101473">
    <property type="entry name" value="DhaL-like"/>
    <property type="match status" value="1"/>
</dbReference>
<evidence type="ECO:0000256" key="4">
    <source>
        <dbReference type="ARBA" id="ARBA00022679"/>
    </source>
</evidence>
<evidence type="ECO:0000256" key="5">
    <source>
        <dbReference type="ARBA" id="ARBA00022777"/>
    </source>
</evidence>
<sequence>MGLQVTEAVEWMKRINEKIHINKEYLTSLDQPIGDGDHGINMARGFQEVSNKITMENYENVADLLKDVAMTLMSKVGGASGPLFGTAFLKMSLVAKGSDTINHDNITRMLEEAVNGVKQRGKAVEGEKTLIDVWSPMVEYFKRVDRFKAGEIAGEAKKAMENTKDIMATKGRAAYFKEKSIGHIDPGAATSFYMFEALSEVIKAGEK</sequence>
<comment type="catalytic activity">
    <reaction evidence="1">
        <text>dihydroxyacetone + phosphoenolpyruvate = dihydroxyacetone phosphate + pyruvate</text>
        <dbReference type="Rhea" id="RHEA:18381"/>
        <dbReference type="ChEBI" id="CHEBI:15361"/>
        <dbReference type="ChEBI" id="CHEBI:16016"/>
        <dbReference type="ChEBI" id="CHEBI:57642"/>
        <dbReference type="ChEBI" id="CHEBI:58702"/>
        <dbReference type="EC" id="2.7.1.121"/>
    </reaction>
</comment>
<accession>A0A1H0ZF11</accession>
<gene>
    <name evidence="10" type="ORF">SAMN05216231_1193</name>
</gene>
<dbReference type="PROSITE" id="PS51480">
    <property type="entry name" value="DHAL"/>
    <property type="match status" value="1"/>
</dbReference>
<evidence type="ECO:0000256" key="3">
    <source>
        <dbReference type="ARBA" id="ARBA00012095"/>
    </source>
</evidence>
<keyword evidence="6" id="KW-0319">Glycerol metabolism</keyword>
<dbReference type="PANTHER" id="PTHR28629">
    <property type="entry name" value="TRIOKINASE/FMN CYCLASE"/>
    <property type="match status" value="1"/>
</dbReference>
<protein>
    <recommendedName>
        <fullName evidence="3">phosphoenolpyruvate--glycerone phosphotransferase</fullName>
        <ecNumber evidence="3">2.7.1.121</ecNumber>
    </recommendedName>
</protein>
<dbReference type="Pfam" id="PF02734">
    <property type="entry name" value="Dak2"/>
    <property type="match status" value="1"/>
</dbReference>
<keyword evidence="5 10" id="KW-0418">Kinase</keyword>
<evidence type="ECO:0000256" key="8">
    <source>
        <dbReference type="ARBA" id="ARBA00055771"/>
    </source>
</evidence>
<evidence type="ECO:0000256" key="7">
    <source>
        <dbReference type="ARBA" id="ARBA00046577"/>
    </source>
</evidence>
<dbReference type="AlphaFoldDB" id="A0A1H0ZF11"/>
<organism evidence="10 11">
    <name type="scientific">Virgibacillus salinus</name>
    <dbReference type="NCBI Taxonomy" id="553311"/>
    <lineage>
        <taxon>Bacteria</taxon>
        <taxon>Bacillati</taxon>
        <taxon>Bacillota</taxon>
        <taxon>Bacilli</taxon>
        <taxon>Bacillales</taxon>
        <taxon>Bacillaceae</taxon>
        <taxon>Virgibacillus</taxon>
    </lineage>
</organism>
<dbReference type="Proteomes" id="UP000199444">
    <property type="component" value="Unassembled WGS sequence"/>
</dbReference>
<dbReference type="GO" id="GO:0004371">
    <property type="term" value="F:glycerone kinase activity"/>
    <property type="evidence" value="ECO:0007669"/>
    <property type="project" value="InterPro"/>
</dbReference>
<dbReference type="FunFam" id="1.25.40.340:FF:000002">
    <property type="entry name" value="Dihydroxyacetone kinase, L subunit"/>
    <property type="match status" value="1"/>
</dbReference>
<keyword evidence="4" id="KW-0808">Transferase</keyword>
<evidence type="ECO:0000259" key="9">
    <source>
        <dbReference type="PROSITE" id="PS51480"/>
    </source>
</evidence>
<comment type="subunit">
    <text evidence="7">Homodimer. The dihydroxyacetone kinase complex is composed of a homodimer of DhaM, a homodimer of DhaK and the subunit DhaL.</text>
</comment>
<comment type="pathway">
    <text evidence="2">Polyol metabolism; glycerol degradation.</text>
</comment>
<evidence type="ECO:0000256" key="6">
    <source>
        <dbReference type="ARBA" id="ARBA00022798"/>
    </source>
</evidence>
<feature type="domain" description="DhaL" evidence="9">
    <location>
        <begin position="6"/>
        <end position="200"/>
    </location>
</feature>
<dbReference type="GO" id="GO:0047324">
    <property type="term" value="F:phosphoenolpyruvate-glycerone phosphotransferase activity"/>
    <property type="evidence" value="ECO:0007669"/>
    <property type="project" value="UniProtKB-EC"/>
</dbReference>
<keyword evidence="11" id="KW-1185">Reference proteome</keyword>